<sequence>MKIMICCGAGMSSSVLVEQMKKAARKQGDDVEIRAMAAEALMQHLQFETYDVVMLGPQLAFMAARLEEFLKDKGPNGKAIPFEVINSLDYGRLRGAAVLARAKQLIKENQK</sequence>
<feature type="modified residue" description="Phosphocysteine; by EIIA" evidence="7">
    <location>
        <position position="7"/>
    </location>
</feature>
<dbReference type="Gene3D" id="3.40.50.2300">
    <property type="match status" value="1"/>
</dbReference>
<dbReference type="PANTHER" id="PTHR34581:SF2">
    <property type="entry name" value="PTS SYSTEM N,N'-DIACETYLCHITOBIOSE-SPECIFIC EIIB COMPONENT"/>
    <property type="match status" value="1"/>
</dbReference>
<comment type="caution">
    <text evidence="9">The sequence shown here is derived from an EMBL/GenBank/DDBJ whole genome shotgun (WGS) entry which is preliminary data.</text>
</comment>
<evidence type="ECO:0000313" key="9">
    <source>
        <dbReference type="EMBL" id="KRM66479.1"/>
    </source>
</evidence>
<evidence type="ECO:0000256" key="2">
    <source>
        <dbReference type="ARBA" id="ARBA00022553"/>
    </source>
</evidence>
<dbReference type="SUPFAM" id="SSF52794">
    <property type="entry name" value="PTS system IIB component-like"/>
    <property type="match status" value="1"/>
</dbReference>
<dbReference type="InterPro" id="IPR003501">
    <property type="entry name" value="PTS_EIIB_2/3"/>
</dbReference>
<keyword evidence="2" id="KW-0597">Phosphoprotein</keyword>
<evidence type="ECO:0000256" key="6">
    <source>
        <dbReference type="ARBA" id="ARBA00022777"/>
    </source>
</evidence>
<dbReference type="GO" id="GO:0016301">
    <property type="term" value="F:kinase activity"/>
    <property type="evidence" value="ECO:0007669"/>
    <property type="project" value="UniProtKB-KW"/>
</dbReference>
<dbReference type="GO" id="GO:0009401">
    <property type="term" value="P:phosphoenolpyruvate-dependent sugar phosphotransferase system"/>
    <property type="evidence" value="ECO:0007669"/>
    <property type="project" value="UniProtKB-KW"/>
</dbReference>
<dbReference type="PATRIC" id="fig|1423718.3.peg.2057"/>
<reference evidence="9 10" key="1">
    <citation type="journal article" date="2015" name="Genome Announc.">
        <title>Expanding the biotechnology potential of lactobacilli through comparative genomics of 213 strains and associated genera.</title>
        <authorList>
            <person name="Sun Z."/>
            <person name="Harris H.M."/>
            <person name="McCann A."/>
            <person name="Guo C."/>
            <person name="Argimon S."/>
            <person name="Zhang W."/>
            <person name="Yang X."/>
            <person name="Jeffery I.B."/>
            <person name="Cooney J.C."/>
            <person name="Kagawa T.F."/>
            <person name="Liu W."/>
            <person name="Song Y."/>
            <person name="Salvetti E."/>
            <person name="Wrobel A."/>
            <person name="Rasinkangas P."/>
            <person name="Parkhill J."/>
            <person name="Rea M.C."/>
            <person name="O'Sullivan O."/>
            <person name="Ritari J."/>
            <person name="Douillard F.P."/>
            <person name="Paul Ross R."/>
            <person name="Yang R."/>
            <person name="Briner A.E."/>
            <person name="Felis G.E."/>
            <person name="de Vos W.M."/>
            <person name="Barrangou R."/>
            <person name="Klaenhammer T.R."/>
            <person name="Caufield P.W."/>
            <person name="Cui Y."/>
            <person name="Zhang H."/>
            <person name="O'Toole P.W."/>
        </authorList>
    </citation>
    <scope>NUCLEOTIDE SEQUENCE [LARGE SCALE GENOMIC DNA]</scope>
    <source>
        <strain evidence="9 10">DSM 20509</strain>
    </source>
</reference>
<dbReference type="RefSeq" id="WP_056975543.1">
    <property type="nucleotide sequence ID" value="NZ_AYYP01000001.1"/>
</dbReference>
<protein>
    <recommendedName>
        <fullName evidence="8">PTS EIIB type-3 domain-containing protein</fullName>
    </recommendedName>
</protein>
<evidence type="ECO:0000259" key="8">
    <source>
        <dbReference type="PROSITE" id="PS51100"/>
    </source>
</evidence>
<name>A0A0R2AIC4_9LACO</name>
<dbReference type="InterPro" id="IPR013012">
    <property type="entry name" value="PTS_EIIB_3"/>
</dbReference>
<keyword evidence="1" id="KW-0813">Transport</keyword>
<dbReference type="GeneID" id="75136209"/>
<dbReference type="CDD" id="cd05564">
    <property type="entry name" value="PTS_IIB_chitobiose_lichenan"/>
    <property type="match status" value="1"/>
</dbReference>
<keyword evidence="3" id="KW-0762">Sugar transport</keyword>
<dbReference type="InterPro" id="IPR051819">
    <property type="entry name" value="PTS_sugar-specific_EIIB"/>
</dbReference>
<evidence type="ECO:0000256" key="1">
    <source>
        <dbReference type="ARBA" id="ARBA00022448"/>
    </source>
</evidence>
<dbReference type="InterPro" id="IPR036095">
    <property type="entry name" value="PTS_EIIB-like_sf"/>
</dbReference>
<feature type="domain" description="PTS EIIB type-3" evidence="8">
    <location>
        <begin position="1"/>
        <end position="111"/>
    </location>
</feature>
<dbReference type="PROSITE" id="PS51100">
    <property type="entry name" value="PTS_EIIB_TYPE_3"/>
    <property type="match status" value="1"/>
</dbReference>
<dbReference type="AlphaFoldDB" id="A0A0R2AIC4"/>
<dbReference type="Proteomes" id="UP000051008">
    <property type="component" value="Unassembled WGS sequence"/>
</dbReference>
<dbReference type="OrthoDB" id="9808134at2"/>
<evidence type="ECO:0000313" key="10">
    <source>
        <dbReference type="Proteomes" id="UP000051008"/>
    </source>
</evidence>
<keyword evidence="10" id="KW-1185">Reference proteome</keyword>
<evidence type="ECO:0000256" key="3">
    <source>
        <dbReference type="ARBA" id="ARBA00022597"/>
    </source>
</evidence>
<dbReference type="GO" id="GO:0008982">
    <property type="term" value="F:protein-N(PI)-phosphohistidine-sugar phosphotransferase activity"/>
    <property type="evidence" value="ECO:0007669"/>
    <property type="project" value="InterPro"/>
</dbReference>
<evidence type="ECO:0000256" key="7">
    <source>
        <dbReference type="PROSITE-ProRule" id="PRU00423"/>
    </source>
</evidence>
<keyword evidence="6" id="KW-0418">Kinase</keyword>
<keyword evidence="4" id="KW-0808">Transferase</keyword>
<accession>A0A0R2AIC4</accession>
<evidence type="ECO:0000256" key="5">
    <source>
        <dbReference type="ARBA" id="ARBA00022683"/>
    </source>
</evidence>
<gene>
    <name evidence="9" type="ORF">FC14_GL001984</name>
</gene>
<organism evidence="9 10">
    <name type="scientific">Ligilactobacillus agilis DSM 20509</name>
    <dbReference type="NCBI Taxonomy" id="1423718"/>
    <lineage>
        <taxon>Bacteria</taxon>
        <taxon>Bacillati</taxon>
        <taxon>Bacillota</taxon>
        <taxon>Bacilli</taxon>
        <taxon>Lactobacillales</taxon>
        <taxon>Lactobacillaceae</taxon>
        <taxon>Ligilactobacillus</taxon>
    </lineage>
</organism>
<dbReference type="PANTHER" id="PTHR34581">
    <property type="entry name" value="PTS SYSTEM N,N'-DIACETYLCHITOBIOSE-SPECIFIC EIIB COMPONENT"/>
    <property type="match status" value="1"/>
</dbReference>
<keyword evidence="5" id="KW-0598">Phosphotransferase system</keyword>
<evidence type="ECO:0000256" key="4">
    <source>
        <dbReference type="ARBA" id="ARBA00022679"/>
    </source>
</evidence>
<dbReference type="EMBL" id="AYYP01000001">
    <property type="protein sequence ID" value="KRM66479.1"/>
    <property type="molecule type" value="Genomic_DNA"/>
</dbReference>
<proteinExistence type="predicted"/>
<dbReference type="Pfam" id="PF02302">
    <property type="entry name" value="PTS_IIB"/>
    <property type="match status" value="1"/>
</dbReference>